<comment type="caution">
    <text evidence="2">The sequence shown here is derived from an EMBL/GenBank/DDBJ whole genome shotgun (WGS) entry which is preliminary data.</text>
</comment>
<dbReference type="AlphaFoldDB" id="A0AAW5ZS28"/>
<gene>
    <name evidence="2" type="ORF">LBW59_19165</name>
</gene>
<name>A0AAW5ZS28_RALSL</name>
<proteinExistence type="predicted"/>
<organism evidence="2 3">
    <name type="scientific">Ralstonia solanacearum</name>
    <name type="common">Pseudomonas solanacearum</name>
    <dbReference type="NCBI Taxonomy" id="305"/>
    <lineage>
        <taxon>Bacteria</taxon>
        <taxon>Pseudomonadati</taxon>
        <taxon>Pseudomonadota</taxon>
        <taxon>Betaproteobacteria</taxon>
        <taxon>Burkholderiales</taxon>
        <taxon>Burkholderiaceae</taxon>
        <taxon>Ralstonia</taxon>
        <taxon>Ralstonia solanacearum species complex</taxon>
    </lineage>
</organism>
<evidence type="ECO:0000256" key="1">
    <source>
        <dbReference type="SAM" id="SignalP"/>
    </source>
</evidence>
<keyword evidence="1" id="KW-0732">Signal</keyword>
<dbReference type="EMBL" id="JAIVFG010000037">
    <property type="protein sequence ID" value="MDB0572887.1"/>
    <property type="molecule type" value="Genomic_DNA"/>
</dbReference>
<feature type="chain" id="PRO_5043375222" evidence="1">
    <location>
        <begin position="36"/>
        <end position="283"/>
    </location>
</feature>
<sequence length="283" mass="30508">MPQGQPIRTPMCRQVHRRFSLQVVRFTLLVFFALAAGGLAAPAQAAGLCTAPWLHDGTRLRLDGNGKTPMIVEFTLHDINRDIVDGCEIGLHIHAKSGLVALGGRPIETVQDHRLMVDEAGVVTRVVSTNGRVFAQSEHADLVGTVSTAISGMFLYGAGLAPEAEMLPGDSYDSSFDFDVVSPRLGIAIGHLHAAHARVDVSEREIGPPQMIPTLAGPQACRPIRYTRTATLGVLQLGNETIEPAPTVAHVTDWYCPALSVVVRQEVEQHGETQVINVVDLQH</sequence>
<feature type="signal peptide" evidence="1">
    <location>
        <begin position="1"/>
        <end position="35"/>
    </location>
</feature>
<reference evidence="2" key="1">
    <citation type="submission" date="2021-09" db="EMBL/GenBank/DDBJ databases">
        <title>Genomic analysis of Ralstonia spp.</title>
        <authorList>
            <person name="Aburjaile F."/>
            <person name="Ariute J.C."/>
            <person name="Pais A.K.L."/>
            <person name="Albuquerque G.M.R."/>
            <person name="Silva A.M.F."/>
            <person name="Brenig B."/>
            <person name="Azevedo V."/>
            <person name="Matiuzzi M."/>
            <person name="Ramos R."/>
            <person name="Goes-Neto A."/>
            <person name="Soares S."/>
            <person name="Iseppon A.M.B."/>
            <person name="Souza E."/>
            <person name="Gama M."/>
        </authorList>
    </citation>
    <scope>NUCLEOTIDE SEQUENCE</scope>
    <source>
        <strain evidence="2">CCRMRs91</strain>
    </source>
</reference>
<evidence type="ECO:0000313" key="3">
    <source>
        <dbReference type="Proteomes" id="UP001144050"/>
    </source>
</evidence>
<dbReference type="Proteomes" id="UP001144050">
    <property type="component" value="Unassembled WGS sequence"/>
</dbReference>
<evidence type="ECO:0000313" key="2">
    <source>
        <dbReference type="EMBL" id="MDB0572887.1"/>
    </source>
</evidence>
<accession>A0AAW5ZS28</accession>
<protein>
    <submittedName>
        <fullName evidence="2">Uncharacterized protein</fullName>
    </submittedName>
</protein>